<accession>A0A166DYS1</accession>
<gene>
    <name evidence="3" type="ORF">MBCUT_10700</name>
</gene>
<evidence type="ECO:0000313" key="4">
    <source>
        <dbReference type="Proteomes" id="UP000077275"/>
    </source>
</evidence>
<feature type="domain" description="Ribonuclease R winged-helix" evidence="2">
    <location>
        <begin position="9"/>
        <end position="74"/>
    </location>
</feature>
<evidence type="ECO:0000259" key="2">
    <source>
        <dbReference type="Pfam" id="PF08461"/>
    </source>
</evidence>
<dbReference type="RefSeq" id="WP_067259667.1">
    <property type="nucleotide sequence ID" value="NZ_LWMW01000099.1"/>
</dbReference>
<dbReference type="Pfam" id="PF01995">
    <property type="entry name" value="NRD1_2"/>
    <property type="match status" value="2"/>
</dbReference>
<dbReference type="PANTHER" id="PTHR41964">
    <property type="entry name" value="GLOBAL NITROGEN REGULATOR NRPR"/>
    <property type="match status" value="1"/>
</dbReference>
<dbReference type="InterPro" id="IPR013668">
    <property type="entry name" value="RNase_R_HTH_12"/>
</dbReference>
<feature type="domain" description="NrpR regulatory" evidence="1">
    <location>
        <begin position="83"/>
        <end position="326"/>
    </location>
</feature>
<dbReference type="InterPro" id="IPR038982">
    <property type="entry name" value="NrpR"/>
</dbReference>
<dbReference type="Gene3D" id="3.30.70.1360">
    <property type="entry name" value="mj0159-like"/>
    <property type="match status" value="3"/>
</dbReference>
<comment type="caution">
    <text evidence="3">The sequence shown here is derived from an EMBL/GenBank/DDBJ whole genome shotgun (WGS) entry which is preliminary data.</text>
</comment>
<dbReference type="PANTHER" id="PTHR41964:SF1">
    <property type="entry name" value="GLOBAL NITROGEN REGULATOR NRPR"/>
    <property type="match status" value="1"/>
</dbReference>
<dbReference type="Proteomes" id="UP000077275">
    <property type="component" value="Unassembled WGS sequence"/>
</dbReference>
<evidence type="ECO:0000259" key="1">
    <source>
        <dbReference type="Pfam" id="PF01995"/>
    </source>
</evidence>
<dbReference type="STRING" id="47311.MBCUT_10700"/>
<protein>
    <submittedName>
        <fullName evidence="3">Ribonuclease R winged-helix domain protein</fullName>
    </submittedName>
</protein>
<dbReference type="InterPro" id="IPR036984">
    <property type="entry name" value="NrpR_dom_sf"/>
</dbReference>
<name>A0A166DYS1_9EURY</name>
<dbReference type="InterPro" id="IPR002846">
    <property type="entry name" value="NRD"/>
</dbReference>
<dbReference type="EMBL" id="LWMW01000099">
    <property type="protein sequence ID" value="KZX16093.1"/>
    <property type="molecule type" value="Genomic_DNA"/>
</dbReference>
<dbReference type="PATRIC" id="fig|47311.3.peg.1178"/>
<proteinExistence type="predicted"/>
<dbReference type="AlphaFoldDB" id="A0A166DYS1"/>
<keyword evidence="4" id="KW-1185">Reference proteome</keyword>
<dbReference type="OrthoDB" id="358798at2157"/>
<reference evidence="3 4" key="1">
    <citation type="submission" date="2016-04" db="EMBL/GenBank/DDBJ databases">
        <title>Genome sequence of Methanobrevibacter cuticularis DSM 11139.</title>
        <authorList>
            <person name="Poehlein A."/>
            <person name="Seedorf H."/>
            <person name="Daniel R."/>
        </authorList>
    </citation>
    <scope>NUCLEOTIDE SEQUENCE [LARGE SCALE GENOMIC DNA]</scope>
    <source>
        <strain evidence="3 4">DSM 11139</strain>
    </source>
</reference>
<organism evidence="3 4">
    <name type="scientific">Methanobrevibacter cuticularis</name>
    <dbReference type="NCBI Taxonomy" id="47311"/>
    <lineage>
        <taxon>Archaea</taxon>
        <taxon>Methanobacteriati</taxon>
        <taxon>Methanobacteriota</taxon>
        <taxon>Methanomada group</taxon>
        <taxon>Methanobacteria</taxon>
        <taxon>Methanobacteriales</taxon>
        <taxon>Methanobacteriaceae</taxon>
        <taxon>Methanobrevibacter</taxon>
    </lineage>
</organism>
<sequence length="589" mass="65503">MTESQEKIIEILRILDEQDTAIGAKIISDKLNIKGYNLGERAVRYHMQILDEKGFTERVGYSGRKITKLGEKELEKGLIYNQIDFSFSKFEEMIYQTDFNQKTLKGNVIVNVSRLIEDNTLLKENSSEHGEDEALEVIKEIFQLGLSVSSLVEIQNKKVGEKKELWIKTICGTTIDGMLLSNGIPTLPLYGGLIKVKNYIPQRFTELISYKKTSITPLDAFISDGMTSVLDVARNGTGIIPANFRLIPAEGVERARKLLKNLSKVGINGVISIGSSGESVLGIPVSEGMVGMAIIGGVTPLCAAKELGYAMEIKLGEKIIEFEKLSPIIYQKNKINSYENKILKPATKAKKQKVPFLLSKAWNLIQNVNFDIETQEGDLISNISYLNKSDLDLAIEIMKNTYKKSKEYINPYYKIIDSPTNNDVKIDKKNQVGIATICSLSIDGILINNGVISTPKYGGLLELKDNPLFVELISYNGSSIDPHEIFMFKNMTSITNNQDSQKILASLKEIPLIARDKSRNILDKISDTIPIYKIGNPREIIYNAKVDSYNFGVVSGSGLNPIAAIKEEGIDVKVKAVQGNINLNEMEIL</sequence>
<feature type="domain" description="NrpR regulatory" evidence="1">
    <location>
        <begin position="354"/>
        <end position="587"/>
    </location>
</feature>
<dbReference type="Pfam" id="PF08461">
    <property type="entry name" value="WHD_RNase_R"/>
    <property type="match status" value="1"/>
</dbReference>
<evidence type="ECO:0000313" key="3">
    <source>
        <dbReference type="EMBL" id="KZX16093.1"/>
    </source>
</evidence>